<dbReference type="EMBL" id="BTTX01000001">
    <property type="protein sequence ID" value="GMU04058.1"/>
    <property type="molecule type" value="Genomic_DNA"/>
</dbReference>
<keyword evidence="2" id="KW-1185">Reference proteome</keyword>
<reference evidence="1 2" key="1">
    <citation type="journal article" date="2024" name="Arch. Microbiol.">
        <title>Corallococcus caeni sp. nov., a novel myxobacterium isolated from activated sludge.</title>
        <authorList>
            <person name="Tomita S."/>
            <person name="Nakai R."/>
            <person name="Kuroda K."/>
            <person name="Kurashita H."/>
            <person name="Hatamoto M."/>
            <person name="Yamaguchi T."/>
            <person name="Narihiro T."/>
        </authorList>
    </citation>
    <scope>NUCLEOTIDE SEQUENCE [LARGE SCALE GENOMIC DNA]</scope>
    <source>
        <strain evidence="1 2">NO1</strain>
    </source>
</reference>
<comment type="caution">
    <text evidence="1">The sequence shown here is derived from an EMBL/GenBank/DDBJ whole genome shotgun (WGS) entry which is preliminary data.</text>
</comment>
<gene>
    <name evidence="1" type="ORF">ASNO1_03100</name>
</gene>
<evidence type="ECO:0000313" key="1">
    <source>
        <dbReference type="EMBL" id="GMU04058.1"/>
    </source>
</evidence>
<accession>A0ABQ6QJ36</accession>
<proteinExistence type="predicted"/>
<name>A0ABQ6QJ36_9BACT</name>
<dbReference type="Proteomes" id="UP001342631">
    <property type="component" value="Unassembled WGS sequence"/>
</dbReference>
<sequence>MTVHPCALDAWLLRGAAARDSQSRAALPEASVGPDGTLRMKTTIAEVPAEVALGFLDNRLAAVDVFFQDVADLRTLHAVMRDLLTRKYGEPRTRLEVARELKWQKLPMRFAADLTPVEDAAAAVTVQTMEGALSSQGRPKLISRWTTLESHVNLTQWSRLSRGVVAIQYESAKCAPRRADLAGRYSTKALQELVKDL</sequence>
<protein>
    <submittedName>
        <fullName evidence="1">Uncharacterized protein</fullName>
    </submittedName>
</protein>
<evidence type="ECO:0000313" key="2">
    <source>
        <dbReference type="Proteomes" id="UP001342631"/>
    </source>
</evidence>
<organism evidence="1 2">
    <name type="scientific">Corallococcus caeni</name>
    <dbReference type="NCBI Taxonomy" id="3082388"/>
    <lineage>
        <taxon>Bacteria</taxon>
        <taxon>Pseudomonadati</taxon>
        <taxon>Myxococcota</taxon>
        <taxon>Myxococcia</taxon>
        <taxon>Myxococcales</taxon>
        <taxon>Cystobacterineae</taxon>
        <taxon>Myxococcaceae</taxon>
        <taxon>Corallococcus</taxon>
    </lineage>
</organism>